<dbReference type="AlphaFoldDB" id="A0A7R9MDP3"/>
<dbReference type="SUPFAM" id="SSF55550">
    <property type="entry name" value="SH2 domain"/>
    <property type="match status" value="1"/>
</dbReference>
<dbReference type="Pfam" id="PF00017">
    <property type="entry name" value="SH2"/>
    <property type="match status" value="1"/>
</dbReference>
<evidence type="ECO:0000313" key="3">
    <source>
        <dbReference type="EMBL" id="CAD7657065.1"/>
    </source>
</evidence>
<dbReference type="InterPro" id="IPR043539">
    <property type="entry name" value="Grb2-like"/>
</dbReference>
<reference evidence="3" key="1">
    <citation type="submission" date="2020-11" db="EMBL/GenBank/DDBJ databases">
        <authorList>
            <person name="Tran Van P."/>
        </authorList>
    </citation>
    <scope>NUCLEOTIDE SEQUENCE</scope>
</reference>
<dbReference type="EMBL" id="CAJPVJ010012313">
    <property type="protein sequence ID" value="CAG2174252.1"/>
    <property type="molecule type" value="Genomic_DNA"/>
</dbReference>
<gene>
    <name evidence="3" type="ORF">ONB1V03_LOCUS13699</name>
</gene>
<dbReference type="SMART" id="SM00252">
    <property type="entry name" value="SH2"/>
    <property type="match status" value="1"/>
</dbReference>
<sequence length="120" mass="13824">MEAIARYDFNSTADDELSLRCSTWRTPIAHDWYYGCITRADAEKLLLNQHEGAFLIRVSECYLGDFSLSVKCGGGVQHYKVLRDPIGKYYLWVVKYKSLNELVEYLIVHKLGHFPWSGAT</sequence>
<dbReference type="InterPro" id="IPR036860">
    <property type="entry name" value="SH2_dom_sf"/>
</dbReference>
<dbReference type="Proteomes" id="UP000728032">
    <property type="component" value="Unassembled WGS sequence"/>
</dbReference>
<protein>
    <recommendedName>
        <fullName evidence="2">SH2 domain-containing protein</fullName>
    </recommendedName>
</protein>
<dbReference type="PRINTS" id="PR00401">
    <property type="entry name" value="SH2DOMAIN"/>
</dbReference>
<name>A0A7R9MDP3_9ACAR</name>
<evidence type="ECO:0000313" key="4">
    <source>
        <dbReference type="Proteomes" id="UP000728032"/>
    </source>
</evidence>
<proteinExistence type="predicted"/>
<organism evidence="3">
    <name type="scientific">Oppiella nova</name>
    <dbReference type="NCBI Taxonomy" id="334625"/>
    <lineage>
        <taxon>Eukaryota</taxon>
        <taxon>Metazoa</taxon>
        <taxon>Ecdysozoa</taxon>
        <taxon>Arthropoda</taxon>
        <taxon>Chelicerata</taxon>
        <taxon>Arachnida</taxon>
        <taxon>Acari</taxon>
        <taxon>Acariformes</taxon>
        <taxon>Sarcoptiformes</taxon>
        <taxon>Oribatida</taxon>
        <taxon>Brachypylina</taxon>
        <taxon>Oppioidea</taxon>
        <taxon>Oppiidae</taxon>
        <taxon>Oppiella</taxon>
    </lineage>
</organism>
<dbReference type="PANTHER" id="PTHR46037">
    <property type="entry name" value="PROTEIN ENHANCER OF SEVENLESS 2B"/>
    <property type="match status" value="1"/>
</dbReference>
<feature type="domain" description="SH2" evidence="2">
    <location>
        <begin position="32"/>
        <end position="105"/>
    </location>
</feature>
<keyword evidence="1" id="KW-0727">SH2 domain</keyword>
<dbReference type="PROSITE" id="PS50001">
    <property type="entry name" value="SH2"/>
    <property type="match status" value="1"/>
</dbReference>
<dbReference type="CDD" id="cd09941">
    <property type="entry name" value="SH2_Grb2_like"/>
    <property type="match status" value="1"/>
</dbReference>
<dbReference type="EMBL" id="OC927138">
    <property type="protein sequence ID" value="CAD7657065.1"/>
    <property type="molecule type" value="Genomic_DNA"/>
</dbReference>
<dbReference type="Gene3D" id="3.30.505.10">
    <property type="entry name" value="SH2 domain"/>
    <property type="match status" value="1"/>
</dbReference>
<evidence type="ECO:0000259" key="2">
    <source>
        <dbReference type="PROSITE" id="PS50001"/>
    </source>
</evidence>
<evidence type="ECO:0000256" key="1">
    <source>
        <dbReference type="PROSITE-ProRule" id="PRU00191"/>
    </source>
</evidence>
<dbReference type="OrthoDB" id="10255964at2759"/>
<keyword evidence="4" id="KW-1185">Reference proteome</keyword>
<accession>A0A7R9MDP3</accession>
<dbReference type="InterPro" id="IPR000980">
    <property type="entry name" value="SH2"/>
</dbReference>